<dbReference type="FunFam" id="3.40.50.300:FF:000298">
    <property type="entry name" value="ATP-binding cassette sub-family A member 12"/>
    <property type="match status" value="1"/>
</dbReference>
<dbReference type="InterPro" id="IPR026082">
    <property type="entry name" value="ABCA"/>
</dbReference>
<dbReference type="GO" id="GO:0016887">
    <property type="term" value="F:ATP hydrolysis activity"/>
    <property type="evidence" value="ECO:0007669"/>
    <property type="project" value="InterPro"/>
</dbReference>
<dbReference type="Proteomes" id="UP000318571">
    <property type="component" value="Chromosome 12"/>
</dbReference>
<keyword evidence="3" id="KW-0813">Transport</keyword>
<dbReference type="CDD" id="cd03263">
    <property type="entry name" value="ABC_subfamily_A"/>
    <property type="match status" value="1"/>
</dbReference>
<evidence type="ECO:0000256" key="9">
    <source>
        <dbReference type="ARBA" id="ARBA00023136"/>
    </source>
</evidence>
<evidence type="ECO:0000256" key="7">
    <source>
        <dbReference type="ARBA" id="ARBA00022840"/>
    </source>
</evidence>
<dbReference type="InterPro" id="IPR013525">
    <property type="entry name" value="ABC2_TM"/>
</dbReference>
<keyword evidence="7" id="KW-0067">ATP-binding</keyword>
<dbReference type="GO" id="GO:0005524">
    <property type="term" value="F:ATP binding"/>
    <property type="evidence" value="ECO:0007669"/>
    <property type="project" value="UniProtKB-KW"/>
</dbReference>
<keyword evidence="9 11" id="KW-0472">Membrane</keyword>
<evidence type="ECO:0000313" key="13">
    <source>
        <dbReference type="EMBL" id="TRY81063.1"/>
    </source>
</evidence>
<organism evidence="13 14">
    <name type="scientific">Tigriopus californicus</name>
    <name type="common">Marine copepod</name>
    <dbReference type="NCBI Taxonomy" id="6832"/>
    <lineage>
        <taxon>Eukaryota</taxon>
        <taxon>Metazoa</taxon>
        <taxon>Ecdysozoa</taxon>
        <taxon>Arthropoda</taxon>
        <taxon>Crustacea</taxon>
        <taxon>Multicrustacea</taxon>
        <taxon>Hexanauplia</taxon>
        <taxon>Copepoda</taxon>
        <taxon>Harpacticoida</taxon>
        <taxon>Harpacticidae</taxon>
        <taxon>Tigriopus</taxon>
    </lineage>
</organism>
<feature type="transmembrane region" description="Helical" evidence="11">
    <location>
        <begin position="1270"/>
        <end position="1293"/>
    </location>
</feature>
<dbReference type="GO" id="GO:0016020">
    <property type="term" value="C:membrane"/>
    <property type="evidence" value="ECO:0007669"/>
    <property type="project" value="UniProtKB-SubCell"/>
</dbReference>
<feature type="transmembrane region" description="Helical" evidence="11">
    <location>
        <begin position="18"/>
        <end position="38"/>
    </location>
</feature>
<evidence type="ECO:0000256" key="4">
    <source>
        <dbReference type="ARBA" id="ARBA00022692"/>
    </source>
</evidence>
<proteinExistence type="inferred from homology"/>
<dbReference type="Pfam" id="PF23321">
    <property type="entry name" value="R1_ABCA1"/>
    <property type="match status" value="1"/>
</dbReference>
<evidence type="ECO:0000259" key="12">
    <source>
        <dbReference type="PROSITE" id="PS50893"/>
    </source>
</evidence>
<name>A0A553PTQ3_TIGCA</name>
<keyword evidence="4 11" id="KW-0812">Transmembrane</keyword>
<comment type="similarity">
    <text evidence="2">Belongs to the ABC transporter superfamily. ABCA family.</text>
</comment>
<dbReference type="PANTHER" id="PTHR19229">
    <property type="entry name" value="ATP-BINDING CASSETTE TRANSPORTER SUBFAMILY A ABCA"/>
    <property type="match status" value="1"/>
</dbReference>
<feature type="transmembrane region" description="Helical" evidence="11">
    <location>
        <begin position="396"/>
        <end position="421"/>
    </location>
</feature>
<feature type="domain" description="ABC transporter" evidence="12">
    <location>
        <begin position="586"/>
        <end position="817"/>
    </location>
</feature>
<evidence type="ECO:0000313" key="14">
    <source>
        <dbReference type="Proteomes" id="UP000318571"/>
    </source>
</evidence>
<accession>A0A553PTQ3</accession>
<feature type="transmembrane region" description="Helical" evidence="11">
    <location>
        <begin position="313"/>
        <end position="334"/>
    </location>
</feature>
<feature type="transmembrane region" description="Helical" evidence="11">
    <location>
        <begin position="360"/>
        <end position="384"/>
    </location>
</feature>
<evidence type="ECO:0000256" key="6">
    <source>
        <dbReference type="ARBA" id="ARBA00022741"/>
    </source>
</evidence>
<keyword evidence="5" id="KW-0677">Repeat</keyword>
<feature type="transmembrane region" description="Helical" evidence="11">
    <location>
        <begin position="962"/>
        <end position="986"/>
    </location>
</feature>
<comment type="subcellular location">
    <subcellularLocation>
        <location evidence="1">Membrane</location>
        <topology evidence="1">Multi-pass membrane protein</topology>
    </subcellularLocation>
</comment>
<evidence type="ECO:0000256" key="2">
    <source>
        <dbReference type="ARBA" id="ARBA00008869"/>
    </source>
</evidence>
<dbReference type="InterPro" id="IPR027417">
    <property type="entry name" value="P-loop_NTPase"/>
</dbReference>
<evidence type="ECO:0000256" key="11">
    <source>
        <dbReference type="SAM" id="Phobius"/>
    </source>
</evidence>
<dbReference type="GO" id="GO:0140359">
    <property type="term" value="F:ABC-type transporter activity"/>
    <property type="evidence" value="ECO:0007669"/>
    <property type="project" value="InterPro"/>
</dbReference>
<dbReference type="InterPro" id="IPR056264">
    <property type="entry name" value="R2_ABCA1-4-like"/>
</dbReference>
<comment type="caution">
    <text evidence="13">The sequence shown here is derived from an EMBL/GenBank/DDBJ whole genome shotgun (WGS) entry which is preliminary data.</text>
</comment>
<keyword evidence="14" id="KW-1185">Reference proteome</keyword>
<dbReference type="Pfam" id="PF00005">
    <property type="entry name" value="ABC_tran"/>
    <property type="match status" value="2"/>
</dbReference>
<dbReference type="Gene3D" id="3.40.50.300">
    <property type="entry name" value="P-loop containing nucleotide triphosphate hydrolases"/>
    <property type="match status" value="2"/>
</dbReference>
<evidence type="ECO:0000256" key="1">
    <source>
        <dbReference type="ARBA" id="ARBA00004141"/>
    </source>
</evidence>
<feature type="transmembrane region" description="Helical" evidence="11">
    <location>
        <begin position="1237"/>
        <end position="1258"/>
    </location>
</feature>
<dbReference type="SUPFAM" id="SSF52540">
    <property type="entry name" value="P-loop containing nucleoside triphosphate hydrolases"/>
    <property type="match status" value="2"/>
</dbReference>
<reference evidence="13 14" key="1">
    <citation type="journal article" date="2018" name="Nat. Ecol. Evol.">
        <title>Genomic signatures of mitonuclear coevolution across populations of Tigriopus californicus.</title>
        <authorList>
            <person name="Barreto F.S."/>
            <person name="Watson E.T."/>
            <person name="Lima T.G."/>
            <person name="Willett C.S."/>
            <person name="Edmands S."/>
            <person name="Li W."/>
            <person name="Burton R.S."/>
        </authorList>
    </citation>
    <scope>NUCLEOTIDE SEQUENCE [LARGE SCALE GENOMIC DNA]</scope>
    <source>
        <strain evidence="13 14">San Diego</strain>
    </source>
</reference>
<feature type="domain" description="ABC transporter" evidence="12">
    <location>
        <begin position="1510"/>
        <end position="1775"/>
    </location>
</feature>
<dbReference type="InterPro" id="IPR003593">
    <property type="entry name" value="AAA+_ATPase"/>
</dbReference>
<feature type="transmembrane region" description="Helical" evidence="11">
    <location>
        <begin position="427"/>
        <end position="447"/>
    </location>
</feature>
<dbReference type="PANTHER" id="PTHR19229:SF36">
    <property type="entry name" value="ATP-BINDING CASSETTE SUB-FAMILY A MEMBER 2"/>
    <property type="match status" value="1"/>
</dbReference>
<dbReference type="GO" id="GO:0005319">
    <property type="term" value="F:lipid transporter activity"/>
    <property type="evidence" value="ECO:0007669"/>
    <property type="project" value="TreeGrafter"/>
</dbReference>
<keyword evidence="6" id="KW-0547">Nucleotide-binding</keyword>
<evidence type="ECO:0000256" key="8">
    <source>
        <dbReference type="ARBA" id="ARBA00022989"/>
    </source>
</evidence>
<keyword evidence="8 11" id="KW-1133">Transmembrane helix</keyword>
<dbReference type="OMA" id="IEMGNES"/>
<dbReference type="InterPro" id="IPR003439">
    <property type="entry name" value="ABC_transporter-like_ATP-bd"/>
</dbReference>
<evidence type="ECO:0000256" key="10">
    <source>
        <dbReference type="SAM" id="MobiDB-lite"/>
    </source>
</evidence>
<evidence type="ECO:0000256" key="3">
    <source>
        <dbReference type="ARBA" id="ARBA00022448"/>
    </source>
</evidence>
<sequence length="1775" mass="200462">MKLAVVLGKNLVLKGRHWIQTALEIVVPCLLFIALVVIRSALKVDTVNEDPGEPSQEYGSFLDDRSGMRMFCWSNGYGEGATLYVAPNSSKYAQIFVEQFNTAGYKYCQDHRWTNAEDYVESVQKDPVFMVKSPRNFLTTLCTSWLRNEIGLLYVVPVGSLYAQQFVLDFNMLLTKHCESRNIFSKAKIVAELIESEEDIVEKYAEYVANENNFFKGRQNDDLKQSQVYGGIIFEPDQSFTSPHLNYKIRLGYQRTYYVETQTQYLFDPWLKYDYFSTSDAIYNYEEEVAIQSSVSDQGIAIPSRSTNFLATILDYIMPIFAVISFMFVVPPLLKRIVQEKESGVKEFMKMMGLSGYMNWIAWFITAFVSCLITNLVILLLLGVNFSLGPVIQYTNVFIVFISLTLYSVALIFMLFAISTLFNNANLALVAGILLHLITFFFPYGVLSQNDQFYVSVSMGAKMGMCLLPNVGLWLTFKGVLGAESATSGFTFSEINEALIPGDNITMLYIWLMFLASSLIYGVIIWYVDTIKPGPFGQAKPIYFPFMKSYWFTRKGHEDYGKSIDMDDYSSVWEPEPEGRPGVKVVGLRKVFKKPGSAPFVAVNDVRFSAFPDQIMALLGHNGAGKTTTMSILTGLFSSSGGTAQINGLNIDTSMAKIRGDLGLCPQHNMLFASLTVREHLIFFGMLKGMSWKEARRESISVADRVMLSEKVTNMSTALSGGMKRKLHLGIALMGDSRVVLLDEPTSGMDPEARREIWDLLLDMKKDRTVILTTHFMEEADVLGDRIAIMAKGRVQCYGSSLFLKRAYGSGYRLTMTKGPDCDSSKVKNTIREHIPEAVTLSNVSGELAMSLPTESEEKFSDLLKRLTDMKSRLGIANFGLSVTTLEDVFLKVGSKTEDTETLNQAQGQQEKPVQRSASIESGHRKRTLPEKREDLVSGFKLWFLQMKGLITKRMIQTKRNWMMYLLMGLVPMIMAILSGVVVNLVSDLGGTSESEPRRMTFADYQEDNTVTLINRNFTSDYANRSYDVFMDYMSNFPKTKVVEVENFDNYIMKNADSQGMERYGRKYVLGFSTHEFNYDWHNDIIVTTELNAHFNVVPLHARPMAKNLLANMLNKMLVNPAASLDDIQVTYEPIVVENDWDRFWYGDVMFYPSVLVYSILLSVSWILFFGTFIIFPIRERLSQAKQVQIMAGVHPITFWLANLAWDFLITLVITVLVLVLLCVLDARNLFTEPEAWGGLAVVHVLYGLSALLTAYVFSFATKSAPAAFAFYVLVALVCGVVIPNGVWFMSLVDYEVLDETEYLSTNSSGPNLGLISDCLRYSIGLFSAMPMTRAIMAITQVSEENGRCMNNIPSDALNTLCRSFANNPSLLDPDNGWQINLNVASCCDERFVLNQTNAICNTNVTYENNYNEIVTYQTPPCPYQEPLFSFDRVKGINIDLLYLALDSVILLCLLYGLESGYLQRGYAQVYNWVCRSKPIYEPEPLLDQDVTDEQDQALKALQEPESAALIVNNLAKNFGKFRAVRGLSFTIKHGECFGFLGVNGAGKTTSFRMLTGDEYMTEGQSILYGQDLGSNRRKYLRQIGYCPQFDSIIDVLTGREILNLFAHIRGVPKRRMQEEVNKWIEFYGGGSRGSAETVGCHNIYQKPRPIRRFDFSQGFTVIMKMNQSHPNYQSDESKSKIKGFMTQKFPSIVVKDEHKDYVHFHIPDVNTPWYVLFQSMQEAKVNFPFVQDYALNETSLEDVFLLFARGEGNKSNPDEGPMGASLGTVNEGFE</sequence>
<dbReference type="PROSITE" id="PS50893">
    <property type="entry name" value="ABC_TRANSPORTER_2"/>
    <property type="match status" value="2"/>
</dbReference>
<dbReference type="STRING" id="6832.A0A553PTQ3"/>
<feature type="region of interest" description="Disordered" evidence="10">
    <location>
        <begin position="1756"/>
        <end position="1775"/>
    </location>
</feature>
<protein>
    <recommendedName>
        <fullName evidence="12">ABC transporter domain-containing protein</fullName>
    </recommendedName>
</protein>
<feature type="compositionally biased region" description="Polar residues" evidence="10">
    <location>
        <begin position="902"/>
        <end position="920"/>
    </location>
</feature>
<evidence type="ECO:0000256" key="5">
    <source>
        <dbReference type="ARBA" id="ARBA00022737"/>
    </source>
</evidence>
<feature type="transmembrane region" description="Helical" evidence="11">
    <location>
        <begin position="1155"/>
        <end position="1178"/>
    </location>
</feature>
<feature type="transmembrane region" description="Helical" evidence="11">
    <location>
        <begin position="508"/>
        <end position="528"/>
    </location>
</feature>
<feature type="transmembrane region" description="Helical" evidence="11">
    <location>
        <begin position="459"/>
        <end position="477"/>
    </location>
</feature>
<dbReference type="SMART" id="SM00382">
    <property type="entry name" value="AAA"/>
    <property type="match status" value="1"/>
</dbReference>
<feature type="transmembrane region" description="Helical" evidence="11">
    <location>
        <begin position="1199"/>
        <end position="1225"/>
    </location>
</feature>
<dbReference type="Pfam" id="PF12698">
    <property type="entry name" value="ABC2_membrane_3"/>
    <property type="match status" value="2"/>
</dbReference>
<dbReference type="EMBL" id="VCGU01000001">
    <property type="protein sequence ID" value="TRY81063.1"/>
    <property type="molecule type" value="Genomic_DNA"/>
</dbReference>
<feature type="region of interest" description="Disordered" evidence="10">
    <location>
        <begin position="900"/>
        <end position="930"/>
    </location>
</feature>
<gene>
    <name evidence="13" type="ORF">TCAL_04547</name>
</gene>